<reference evidence="11" key="1">
    <citation type="submission" date="2020-05" db="EMBL/GenBank/DDBJ databases">
        <title>Sulfur intermediates as new biogeochemical hubs in an aquatic model microbial ecosystem.</title>
        <authorList>
            <person name="Vigneron A."/>
        </authorList>
    </citation>
    <scope>NUCLEOTIDE SEQUENCE</scope>
    <source>
        <strain evidence="11">Bin.250</strain>
    </source>
</reference>
<feature type="modified residue" description="S-(dipyrrolylmethanemethyl)cysteine" evidence="8">
    <location>
        <position position="226"/>
    </location>
</feature>
<evidence type="ECO:0000256" key="6">
    <source>
        <dbReference type="ARBA" id="ARBA00023244"/>
    </source>
</evidence>
<dbReference type="EMBL" id="JABMOJ010000355">
    <property type="protein sequence ID" value="NQV65600.1"/>
    <property type="molecule type" value="Genomic_DNA"/>
</dbReference>
<sequence>MWQANFVKSALERAHPGLRVDILGMTTEGDRNKESPLSQMGGKGVFVKELEVALLENRADIAVHSMKDVPSVLPPGLELAAMCERDDPRDALVTNEFDSLASLPAGARIGSSSLRRRLQLQQARPDLVYLELRGNVDTRLRKLDQGDFEGIILATAGLKRLGLADRITASIDPGISLPSAGQGAVGIECREDAVAVKKLLAAINHLDTQYSVTCERMISAGLGASCSLPIAAFAQIIKGRIELASYVSDMAGQTVLRASRSGPRESGLELARQVTAELISGGALRLINPPS</sequence>
<evidence type="ECO:0000256" key="5">
    <source>
        <dbReference type="ARBA" id="ARBA00022679"/>
    </source>
</evidence>
<dbReference type="NCBIfam" id="TIGR00212">
    <property type="entry name" value="hemC"/>
    <property type="match status" value="1"/>
</dbReference>
<dbReference type="PANTHER" id="PTHR11557">
    <property type="entry name" value="PORPHOBILINOGEN DEAMINASE"/>
    <property type="match status" value="1"/>
</dbReference>
<comment type="function">
    <text evidence="1 8">Tetrapolymerization of the monopyrrole PBG into the hydroxymethylbilane pre-uroporphyrinogen in several discrete steps.</text>
</comment>
<comment type="similarity">
    <text evidence="3 8">Belongs to the HMBS family.</text>
</comment>
<dbReference type="Pfam" id="PF03900">
    <property type="entry name" value="Porphobil_deamC"/>
    <property type="match status" value="1"/>
</dbReference>
<dbReference type="EC" id="2.5.1.61" evidence="8"/>
<keyword evidence="6 8" id="KW-0627">Porphyrin biosynthesis</keyword>
<organism evidence="11 12">
    <name type="scientific">SAR86 cluster bacterium</name>
    <dbReference type="NCBI Taxonomy" id="2030880"/>
    <lineage>
        <taxon>Bacteria</taxon>
        <taxon>Pseudomonadati</taxon>
        <taxon>Pseudomonadota</taxon>
        <taxon>Gammaproteobacteria</taxon>
        <taxon>SAR86 cluster</taxon>
    </lineage>
</organism>
<feature type="domain" description="Porphobilinogen deaminase N-terminal" evidence="9">
    <location>
        <begin position="1"/>
        <end position="196"/>
    </location>
</feature>
<evidence type="ECO:0000259" key="10">
    <source>
        <dbReference type="Pfam" id="PF03900"/>
    </source>
</evidence>
<dbReference type="SUPFAM" id="SSF54782">
    <property type="entry name" value="Porphobilinogen deaminase (hydroxymethylbilane synthase), C-terminal domain"/>
    <property type="match status" value="1"/>
</dbReference>
<evidence type="ECO:0000313" key="12">
    <source>
        <dbReference type="Proteomes" id="UP000754644"/>
    </source>
</evidence>
<comment type="subunit">
    <text evidence="4 8">Monomer.</text>
</comment>
<accession>A0A972VWJ6</accession>
<dbReference type="FunFam" id="3.40.190.10:FF:000005">
    <property type="entry name" value="Porphobilinogen deaminase"/>
    <property type="match status" value="1"/>
</dbReference>
<dbReference type="InterPro" id="IPR022417">
    <property type="entry name" value="Porphobilin_deaminase_N"/>
</dbReference>
<dbReference type="HAMAP" id="MF_00260">
    <property type="entry name" value="Porphobil_deam"/>
    <property type="match status" value="1"/>
</dbReference>
<evidence type="ECO:0000313" key="11">
    <source>
        <dbReference type="EMBL" id="NQV65600.1"/>
    </source>
</evidence>
<comment type="pathway">
    <text evidence="2">Porphyrin-containing compound metabolism; protoporphyrin-IX biosynthesis; coproporphyrinogen-III from 5-aminolevulinate: step 2/4.</text>
</comment>
<dbReference type="Gene3D" id="3.40.190.10">
    <property type="entry name" value="Periplasmic binding protein-like II"/>
    <property type="match status" value="2"/>
</dbReference>
<evidence type="ECO:0000256" key="4">
    <source>
        <dbReference type="ARBA" id="ARBA00011245"/>
    </source>
</evidence>
<comment type="cofactor">
    <cofactor evidence="8">
        <name>dipyrromethane</name>
        <dbReference type="ChEBI" id="CHEBI:60342"/>
    </cofactor>
    <text evidence="8">Binds 1 dipyrromethane group covalently.</text>
</comment>
<proteinExistence type="inferred from homology"/>
<dbReference type="PRINTS" id="PR00151">
    <property type="entry name" value="PORPHBDMNASE"/>
</dbReference>
<comment type="miscellaneous">
    <text evidence="8">The porphobilinogen subunits are added to the dipyrromethane group.</text>
</comment>
<dbReference type="InterPro" id="IPR022418">
    <property type="entry name" value="Porphobilinogen_deaminase_C"/>
</dbReference>
<evidence type="ECO:0000256" key="3">
    <source>
        <dbReference type="ARBA" id="ARBA00005638"/>
    </source>
</evidence>
<gene>
    <name evidence="8 11" type="primary">hemC</name>
    <name evidence="11" type="ORF">HQ497_09565</name>
</gene>
<evidence type="ECO:0000256" key="7">
    <source>
        <dbReference type="ARBA" id="ARBA00048169"/>
    </source>
</evidence>
<evidence type="ECO:0000256" key="1">
    <source>
        <dbReference type="ARBA" id="ARBA00002869"/>
    </source>
</evidence>
<dbReference type="AlphaFoldDB" id="A0A972VWJ6"/>
<evidence type="ECO:0000256" key="2">
    <source>
        <dbReference type="ARBA" id="ARBA00004735"/>
    </source>
</evidence>
<keyword evidence="5 8" id="KW-0808">Transferase</keyword>
<dbReference type="PIRSF" id="PIRSF001438">
    <property type="entry name" value="4pyrrol_synth_OHMeBilane_synth"/>
    <property type="match status" value="1"/>
</dbReference>
<dbReference type="Gene3D" id="3.30.160.40">
    <property type="entry name" value="Porphobilinogen deaminase, C-terminal domain"/>
    <property type="match status" value="1"/>
</dbReference>
<dbReference type="SUPFAM" id="SSF53850">
    <property type="entry name" value="Periplasmic binding protein-like II"/>
    <property type="match status" value="1"/>
</dbReference>
<dbReference type="Pfam" id="PF01379">
    <property type="entry name" value="Porphobil_deam"/>
    <property type="match status" value="1"/>
</dbReference>
<dbReference type="GO" id="GO:0006782">
    <property type="term" value="P:protoporphyrinogen IX biosynthetic process"/>
    <property type="evidence" value="ECO:0007669"/>
    <property type="project" value="UniProtKB-UniRule"/>
</dbReference>
<dbReference type="InterPro" id="IPR036803">
    <property type="entry name" value="Porphobilinogen_deaminase_C_sf"/>
</dbReference>
<dbReference type="Proteomes" id="UP000754644">
    <property type="component" value="Unassembled WGS sequence"/>
</dbReference>
<protein>
    <recommendedName>
        <fullName evidence="8">Porphobilinogen deaminase</fullName>
        <shortName evidence="8">PBG</shortName>
        <ecNumber evidence="8">2.5.1.61</ecNumber>
    </recommendedName>
    <alternativeName>
        <fullName evidence="8">Hydroxymethylbilane synthase</fullName>
        <shortName evidence="8">HMBS</shortName>
    </alternativeName>
    <alternativeName>
        <fullName evidence="8">Pre-uroporphyrinogen synthase</fullName>
    </alternativeName>
</protein>
<evidence type="ECO:0000256" key="8">
    <source>
        <dbReference type="HAMAP-Rule" id="MF_00260"/>
    </source>
</evidence>
<comment type="caution">
    <text evidence="11">The sequence shown here is derived from an EMBL/GenBank/DDBJ whole genome shotgun (WGS) entry which is preliminary data.</text>
</comment>
<dbReference type="PANTHER" id="PTHR11557:SF0">
    <property type="entry name" value="PORPHOBILINOGEN DEAMINASE"/>
    <property type="match status" value="1"/>
</dbReference>
<feature type="domain" description="Porphobilinogen deaminase C-terminal" evidence="10">
    <location>
        <begin position="211"/>
        <end position="274"/>
    </location>
</feature>
<dbReference type="GO" id="GO:0004418">
    <property type="term" value="F:hydroxymethylbilane synthase activity"/>
    <property type="evidence" value="ECO:0007669"/>
    <property type="project" value="UniProtKB-UniRule"/>
</dbReference>
<dbReference type="InterPro" id="IPR000860">
    <property type="entry name" value="HemC"/>
</dbReference>
<evidence type="ECO:0000259" key="9">
    <source>
        <dbReference type="Pfam" id="PF01379"/>
    </source>
</evidence>
<dbReference type="GO" id="GO:0005737">
    <property type="term" value="C:cytoplasm"/>
    <property type="evidence" value="ECO:0007669"/>
    <property type="project" value="UniProtKB-UniRule"/>
</dbReference>
<comment type="catalytic activity">
    <reaction evidence="7 8">
        <text>4 porphobilinogen + H2O = hydroxymethylbilane + 4 NH4(+)</text>
        <dbReference type="Rhea" id="RHEA:13185"/>
        <dbReference type="ChEBI" id="CHEBI:15377"/>
        <dbReference type="ChEBI" id="CHEBI:28938"/>
        <dbReference type="ChEBI" id="CHEBI:57845"/>
        <dbReference type="ChEBI" id="CHEBI:58126"/>
        <dbReference type="EC" id="2.5.1.61"/>
    </reaction>
</comment>
<name>A0A972VWJ6_9GAMM</name>